<reference evidence="1" key="1">
    <citation type="journal article" date="2014" name="Front. Microbiol.">
        <title>High frequency of phylogenetically diverse reductive dehalogenase-homologous genes in deep subseafloor sedimentary metagenomes.</title>
        <authorList>
            <person name="Kawai M."/>
            <person name="Futagami T."/>
            <person name="Toyoda A."/>
            <person name="Takaki Y."/>
            <person name="Nishi S."/>
            <person name="Hori S."/>
            <person name="Arai W."/>
            <person name="Tsubouchi T."/>
            <person name="Morono Y."/>
            <person name="Uchiyama I."/>
            <person name="Ito T."/>
            <person name="Fujiyama A."/>
            <person name="Inagaki F."/>
            <person name="Takami H."/>
        </authorList>
    </citation>
    <scope>NUCLEOTIDE SEQUENCE</scope>
    <source>
        <strain evidence="1">Expedition CK06-06</strain>
    </source>
</reference>
<dbReference type="AlphaFoldDB" id="X0Z5E9"/>
<sequence>MPRSGQGHPRSILRVDFKAIIGDLLSSATPPTKPNVYCLQSIQNKAIKRVFSADKRASPSPLVASSLAYTCTGEHIVQNMHVWFK</sequence>
<dbReference type="EMBL" id="BART01002592">
    <property type="protein sequence ID" value="GAG64590.1"/>
    <property type="molecule type" value="Genomic_DNA"/>
</dbReference>
<organism evidence="1">
    <name type="scientific">marine sediment metagenome</name>
    <dbReference type="NCBI Taxonomy" id="412755"/>
    <lineage>
        <taxon>unclassified sequences</taxon>
        <taxon>metagenomes</taxon>
        <taxon>ecological metagenomes</taxon>
    </lineage>
</organism>
<proteinExistence type="predicted"/>
<accession>X0Z5E9</accession>
<name>X0Z5E9_9ZZZZ</name>
<gene>
    <name evidence="1" type="ORF">S01H4_07796</name>
</gene>
<comment type="caution">
    <text evidence="1">The sequence shown here is derived from an EMBL/GenBank/DDBJ whole genome shotgun (WGS) entry which is preliminary data.</text>
</comment>
<protein>
    <submittedName>
        <fullName evidence="1">Uncharacterized protein</fullName>
    </submittedName>
</protein>
<evidence type="ECO:0000313" key="1">
    <source>
        <dbReference type="EMBL" id="GAG64590.1"/>
    </source>
</evidence>